<evidence type="ECO:0000256" key="2">
    <source>
        <dbReference type="ARBA" id="ARBA00005011"/>
    </source>
</evidence>
<gene>
    <name evidence="8" type="primary">hisC</name>
    <name evidence="10" type="ORF">IAA48_06775</name>
</gene>
<reference evidence="10" key="2">
    <citation type="submission" date="2021-04" db="EMBL/GenBank/DDBJ databases">
        <authorList>
            <person name="Gilroy R."/>
        </authorList>
    </citation>
    <scope>NUCLEOTIDE SEQUENCE</scope>
    <source>
        <strain evidence="10">421</strain>
    </source>
</reference>
<evidence type="ECO:0000313" key="10">
    <source>
        <dbReference type="EMBL" id="HIW86185.1"/>
    </source>
</evidence>
<dbReference type="InterPro" id="IPR015421">
    <property type="entry name" value="PyrdxlP-dep_Trfase_major"/>
</dbReference>
<evidence type="ECO:0000256" key="1">
    <source>
        <dbReference type="ARBA" id="ARBA00001933"/>
    </source>
</evidence>
<sequence length="353" mass="39585">MNQLWTDNLRKVEPYVPGEQSKEAGIVKLNANENPYPPSPAVLEAIKNFDCASLRLYPDANAAEFKAAIAGHYGVGAENVFIGNGSDDVLALSFQTFFNSDKPIAYPDITYSFYPVWCALFNIPYKTFPLGEDFRINIEDYKAENGGVVIPNPNAPTSLGEGRDFIEKLMEYNQDCVVIIDEAYVDFGGYSSVALTKKYENLLVTATFSKSRSLAGMRIGYAIGSKRLIAALEAVKNSYNSYTVNSIAMAAGTAAVNDDDYFEATVSRVIHTRENVKNELRKLGFEVLDSQTNFLMATHPGKDMKEYFEYLKTQKVFIRYFNKPRISKYVRITVGTDEEMDIFLKITKEFLGK</sequence>
<dbReference type="CDD" id="cd00609">
    <property type="entry name" value="AAT_like"/>
    <property type="match status" value="1"/>
</dbReference>
<dbReference type="GO" id="GO:0000105">
    <property type="term" value="P:L-histidine biosynthetic process"/>
    <property type="evidence" value="ECO:0007669"/>
    <property type="project" value="UniProtKB-UniRule"/>
</dbReference>
<dbReference type="Gene3D" id="3.90.1150.10">
    <property type="entry name" value="Aspartate Aminotransferase, domain 1"/>
    <property type="match status" value="1"/>
</dbReference>
<evidence type="ECO:0000313" key="11">
    <source>
        <dbReference type="Proteomes" id="UP000824205"/>
    </source>
</evidence>
<protein>
    <recommendedName>
        <fullName evidence="8">Histidinol-phosphate aminotransferase</fullName>
        <ecNumber evidence="8">2.6.1.9</ecNumber>
    </recommendedName>
    <alternativeName>
        <fullName evidence="8">Imidazole acetol-phosphate transaminase</fullName>
    </alternativeName>
</protein>
<dbReference type="GO" id="GO:0030170">
    <property type="term" value="F:pyridoxal phosphate binding"/>
    <property type="evidence" value="ECO:0007669"/>
    <property type="project" value="InterPro"/>
</dbReference>
<name>A0A9D1RF06_9FIRM</name>
<accession>A0A9D1RF06</accession>
<keyword evidence="6 8" id="KW-0663">Pyridoxal phosphate</keyword>
<dbReference type="EMBL" id="DXGE01000028">
    <property type="protein sequence ID" value="HIW86185.1"/>
    <property type="molecule type" value="Genomic_DNA"/>
</dbReference>
<reference evidence="10" key="1">
    <citation type="journal article" date="2021" name="PeerJ">
        <title>Extensive microbial diversity within the chicken gut microbiome revealed by metagenomics and culture.</title>
        <authorList>
            <person name="Gilroy R."/>
            <person name="Ravi A."/>
            <person name="Getino M."/>
            <person name="Pursley I."/>
            <person name="Horton D.L."/>
            <person name="Alikhan N.F."/>
            <person name="Baker D."/>
            <person name="Gharbi K."/>
            <person name="Hall N."/>
            <person name="Watson M."/>
            <person name="Adriaenssens E.M."/>
            <person name="Foster-Nyarko E."/>
            <person name="Jarju S."/>
            <person name="Secka A."/>
            <person name="Antonio M."/>
            <person name="Oren A."/>
            <person name="Chaudhuri R.R."/>
            <person name="La Ragione R."/>
            <person name="Hildebrand F."/>
            <person name="Pallen M.J."/>
        </authorList>
    </citation>
    <scope>NUCLEOTIDE SEQUENCE</scope>
    <source>
        <strain evidence="10">421</strain>
    </source>
</reference>
<dbReference type="GO" id="GO:0004400">
    <property type="term" value="F:histidinol-phosphate transaminase activity"/>
    <property type="evidence" value="ECO:0007669"/>
    <property type="project" value="UniProtKB-UniRule"/>
</dbReference>
<dbReference type="InterPro" id="IPR015424">
    <property type="entry name" value="PyrdxlP-dep_Trfase"/>
</dbReference>
<comment type="caution">
    <text evidence="10">The sequence shown here is derived from an EMBL/GenBank/DDBJ whole genome shotgun (WGS) entry which is preliminary data.</text>
</comment>
<dbReference type="PANTHER" id="PTHR43643:SF3">
    <property type="entry name" value="HISTIDINOL-PHOSPHATE AMINOTRANSFERASE"/>
    <property type="match status" value="1"/>
</dbReference>
<keyword evidence="8" id="KW-0368">Histidine biosynthesis</keyword>
<evidence type="ECO:0000256" key="3">
    <source>
        <dbReference type="ARBA" id="ARBA00011738"/>
    </source>
</evidence>
<keyword evidence="4 8" id="KW-0032">Aminotransferase</keyword>
<dbReference type="PANTHER" id="PTHR43643">
    <property type="entry name" value="HISTIDINOL-PHOSPHATE AMINOTRANSFERASE 2"/>
    <property type="match status" value="1"/>
</dbReference>
<evidence type="ECO:0000259" key="9">
    <source>
        <dbReference type="Pfam" id="PF00155"/>
    </source>
</evidence>
<dbReference type="InterPro" id="IPR004839">
    <property type="entry name" value="Aminotransferase_I/II_large"/>
</dbReference>
<evidence type="ECO:0000256" key="6">
    <source>
        <dbReference type="ARBA" id="ARBA00022898"/>
    </source>
</evidence>
<dbReference type="InterPro" id="IPR001917">
    <property type="entry name" value="Aminotrans_II_pyridoxalP_BS"/>
</dbReference>
<keyword evidence="8" id="KW-0028">Amino-acid biosynthesis</keyword>
<dbReference type="HAMAP" id="MF_01023">
    <property type="entry name" value="HisC_aminotrans_2"/>
    <property type="match status" value="1"/>
</dbReference>
<comment type="cofactor">
    <cofactor evidence="1 8">
        <name>pyridoxal 5'-phosphate</name>
        <dbReference type="ChEBI" id="CHEBI:597326"/>
    </cofactor>
</comment>
<dbReference type="InterPro" id="IPR005861">
    <property type="entry name" value="HisP_aminotrans"/>
</dbReference>
<dbReference type="Gene3D" id="3.40.640.10">
    <property type="entry name" value="Type I PLP-dependent aspartate aminotransferase-like (Major domain)"/>
    <property type="match status" value="1"/>
</dbReference>
<comment type="similarity">
    <text evidence="8">Belongs to the class-II pyridoxal-phosphate-dependent aminotransferase family. Histidinol-phosphate aminotransferase subfamily.</text>
</comment>
<organism evidence="10 11">
    <name type="scientific">Candidatus Eubacterium faecipullorum</name>
    <dbReference type="NCBI Taxonomy" id="2838571"/>
    <lineage>
        <taxon>Bacteria</taxon>
        <taxon>Bacillati</taxon>
        <taxon>Bacillota</taxon>
        <taxon>Clostridia</taxon>
        <taxon>Eubacteriales</taxon>
        <taxon>Eubacteriaceae</taxon>
        <taxon>Eubacterium</taxon>
    </lineage>
</organism>
<evidence type="ECO:0000256" key="5">
    <source>
        <dbReference type="ARBA" id="ARBA00022679"/>
    </source>
</evidence>
<comment type="catalytic activity">
    <reaction evidence="7 8">
        <text>L-histidinol phosphate + 2-oxoglutarate = 3-(imidazol-4-yl)-2-oxopropyl phosphate + L-glutamate</text>
        <dbReference type="Rhea" id="RHEA:23744"/>
        <dbReference type="ChEBI" id="CHEBI:16810"/>
        <dbReference type="ChEBI" id="CHEBI:29985"/>
        <dbReference type="ChEBI" id="CHEBI:57766"/>
        <dbReference type="ChEBI" id="CHEBI:57980"/>
        <dbReference type="EC" id="2.6.1.9"/>
    </reaction>
</comment>
<evidence type="ECO:0000256" key="8">
    <source>
        <dbReference type="HAMAP-Rule" id="MF_01023"/>
    </source>
</evidence>
<dbReference type="Pfam" id="PF00155">
    <property type="entry name" value="Aminotran_1_2"/>
    <property type="match status" value="1"/>
</dbReference>
<proteinExistence type="inferred from homology"/>
<dbReference type="InterPro" id="IPR015422">
    <property type="entry name" value="PyrdxlP-dep_Trfase_small"/>
</dbReference>
<feature type="modified residue" description="N6-(pyridoxal phosphate)lysine" evidence="8">
    <location>
        <position position="210"/>
    </location>
</feature>
<comment type="pathway">
    <text evidence="2 8">Amino-acid biosynthesis; L-histidine biosynthesis; L-histidine from 5-phospho-alpha-D-ribose 1-diphosphate: step 7/9.</text>
</comment>
<feature type="domain" description="Aminotransferase class I/classII large" evidence="9">
    <location>
        <begin position="26"/>
        <end position="344"/>
    </location>
</feature>
<dbReference type="EC" id="2.6.1.9" evidence="8"/>
<dbReference type="SUPFAM" id="SSF53383">
    <property type="entry name" value="PLP-dependent transferases"/>
    <property type="match status" value="1"/>
</dbReference>
<dbReference type="AlphaFoldDB" id="A0A9D1RF06"/>
<dbReference type="InterPro" id="IPR050106">
    <property type="entry name" value="HistidinolP_aminotransfase"/>
</dbReference>
<evidence type="ECO:0000256" key="4">
    <source>
        <dbReference type="ARBA" id="ARBA00022576"/>
    </source>
</evidence>
<keyword evidence="5 8" id="KW-0808">Transferase</keyword>
<comment type="subunit">
    <text evidence="3 8">Homodimer.</text>
</comment>
<evidence type="ECO:0000256" key="7">
    <source>
        <dbReference type="ARBA" id="ARBA00047481"/>
    </source>
</evidence>
<dbReference type="PROSITE" id="PS00599">
    <property type="entry name" value="AA_TRANSFER_CLASS_2"/>
    <property type="match status" value="1"/>
</dbReference>
<dbReference type="Proteomes" id="UP000824205">
    <property type="component" value="Unassembled WGS sequence"/>
</dbReference>
<dbReference type="NCBIfam" id="TIGR01141">
    <property type="entry name" value="hisC"/>
    <property type="match status" value="1"/>
</dbReference>